<keyword evidence="4" id="KW-1185">Reference proteome</keyword>
<evidence type="ECO:0000313" key="4">
    <source>
        <dbReference type="Proteomes" id="UP000571084"/>
    </source>
</evidence>
<gene>
    <name evidence="3" type="ORF">HNR39_000966</name>
</gene>
<keyword evidence="3" id="KW-0808">Transferase</keyword>
<name>A0A840RRM8_9BURK</name>
<evidence type="ECO:0000256" key="1">
    <source>
        <dbReference type="ARBA" id="ARBA00022741"/>
    </source>
</evidence>
<dbReference type="SUPFAM" id="SSF160246">
    <property type="entry name" value="EspE N-terminal domain-like"/>
    <property type="match status" value="1"/>
</dbReference>
<dbReference type="CDD" id="cd05387">
    <property type="entry name" value="BY-kinase"/>
    <property type="match status" value="1"/>
</dbReference>
<keyword evidence="2" id="KW-0067">ATP-binding</keyword>
<dbReference type="NCBIfam" id="TIGR03029">
    <property type="entry name" value="EpsG"/>
    <property type="match status" value="1"/>
</dbReference>
<dbReference type="PANTHER" id="PTHR32309">
    <property type="entry name" value="TYROSINE-PROTEIN KINASE"/>
    <property type="match status" value="1"/>
</dbReference>
<accession>A0A840RRM8</accession>
<evidence type="ECO:0000256" key="2">
    <source>
        <dbReference type="ARBA" id="ARBA00022840"/>
    </source>
</evidence>
<dbReference type="InterPro" id="IPR037257">
    <property type="entry name" value="T2SS_E_N_sf"/>
</dbReference>
<dbReference type="NCBIfam" id="TIGR01007">
    <property type="entry name" value="eps_fam"/>
    <property type="match status" value="1"/>
</dbReference>
<reference evidence="3 4" key="1">
    <citation type="submission" date="2020-08" db="EMBL/GenBank/DDBJ databases">
        <title>Genomic Encyclopedia of Type Strains, Phase IV (KMG-IV): sequencing the most valuable type-strain genomes for metagenomic binning, comparative biology and taxonomic classification.</title>
        <authorList>
            <person name="Goeker M."/>
        </authorList>
    </citation>
    <scope>NUCLEOTIDE SEQUENCE [LARGE SCALE GENOMIC DNA]</scope>
    <source>
        <strain evidence="3 4">DSM 23240</strain>
    </source>
</reference>
<dbReference type="GO" id="GO:0005886">
    <property type="term" value="C:plasma membrane"/>
    <property type="evidence" value="ECO:0007669"/>
    <property type="project" value="TreeGrafter"/>
</dbReference>
<dbReference type="GO" id="GO:0004713">
    <property type="term" value="F:protein tyrosine kinase activity"/>
    <property type="evidence" value="ECO:0007669"/>
    <property type="project" value="TreeGrafter"/>
</dbReference>
<keyword evidence="3" id="KW-0418">Kinase</keyword>
<dbReference type="AlphaFoldDB" id="A0A840RRM8"/>
<evidence type="ECO:0000313" key="3">
    <source>
        <dbReference type="EMBL" id="MBB5199139.1"/>
    </source>
</evidence>
<dbReference type="Gene3D" id="3.40.50.300">
    <property type="entry name" value="P-loop containing nucleotide triphosphate hydrolases"/>
    <property type="match status" value="1"/>
</dbReference>
<dbReference type="GO" id="GO:0005524">
    <property type="term" value="F:ATP binding"/>
    <property type="evidence" value="ECO:0007669"/>
    <property type="project" value="UniProtKB-KW"/>
</dbReference>
<dbReference type="Proteomes" id="UP000571084">
    <property type="component" value="Unassembled WGS sequence"/>
</dbReference>
<comment type="caution">
    <text evidence="3">The sequence shown here is derived from an EMBL/GenBank/DDBJ whole genome shotgun (WGS) entry which is preliminary data.</text>
</comment>
<dbReference type="PANTHER" id="PTHR32309:SF13">
    <property type="entry name" value="FERRIC ENTEROBACTIN TRANSPORT PROTEIN FEPE"/>
    <property type="match status" value="1"/>
</dbReference>
<dbReference type="InterPro" id="IPR050445">
    <property type="entry name" value="Bact_polysacc_biosynth/exp"/>
</dbReference>
<dbReference type="SUPFAM" id="SSF52540">
    <property type="entry name" value="P-loop containing nucleoside triphosphate hydrolases"/>
    <property type="match status" value="1"/>
</dbReference>
<dbReference type="RefSeq" id="WP_168055468.1">
    <property type="nucleotide sequence ID" value="NZ_JAAOZT010000006.1"/>
</dbReference>
<proteinExistence type="predicted"/>
<keyword evidence="1" id="KW-0547">Nucleotide-binding</keyword>
<organism evidence="3 4">
    <name type="scientific">Glaciimonas immobilis</name>
    <dbReference type="NCBI Taxonomy" id="728004"/>
    <lineage>
        <taxon>Bacteria</taxon>
        <taxon>Pseudomonadati</taxon>
        <taxon>Pseudomonadota</taxon>
        <taxon>Betaproteobacteria</taxon>
        <taxon>Burkholderiales</taxon>
        <taxon>Oxalobacteraceae</taxon>
        <taxon>Glaciimonas</taxon>
    </lineage>
</organism>
<dbReference type="InterPro" id="IPR017479">
    <property type="entry name" value="Tyr_kinase_chain_length_EpsG"/>
</dbReference>
<dbReference type="EMBL" id="JACHHQ010000002">
    <property type="protein sequence ID" value="MBB5199139.1"/>
    <property type="molecule type" value="Genomic_DNA"/>
</dbReference>
<dbReference type="InterPro" id="IPR027417">
    <property type="entry name" value="P-loop_NTPase"/>
</dbReference>
<protein>
    <submittedName>
        <fullName evidence="3">Chain length determinant protein tyrosine kinase EpsG</fullName>
    </submittedName>
</protein>
<sequence>MNQPIASDLVSPFNPVRESSIGHLLLDIGKITFADVEEIVRKQKETGMRFGEAAQSLGLITEADIQLVLARQFDYSYLQPGLANFAPELVTIYQPFSEQAEILRTIRSQLMLRWFTGARKTLAIVSVNSGDGSSLFAANLAVVFSQLGEQTLLVDANLRTPRQHKIFNLSGKQGLSDILGGRADLDAIAEVDYFDKLSVLQAGTLPPNPQELISRRTFDAFNTSVSKLFDIVIYDVPTFSVGADALGIAAKAGGVLLLACKDRTRYADIKAAADQFSRIGVEVVGSVMVDF</sequence>
<dbReference type="InterPro" id="IPR005702">
    <property type="entry name" value="Wzc-like_C"/>
</dbReference>